<comment type="caution">
    <text evidence="4">The sequence shown here is derived from an EMBL/GenBank/DDBJ whole genome shotgun (WGS) entry which is preliminary data.</text>
</comment>
<dbReference type="InterPro" id="IPR003613">
    <property type="entry name" value="Ubox_domain"/>
</dbReference>
<feature type="region of interest" description="Disordered" evidence="1">
    <location>
        <begin position="660"/>
        <end position="684"/>
    </location>
</feature>
<dbReference type="CDD" id="cd16655">
    <property type="entry name" value="RING-Ubox_WDSUB1-like"/>
    <property type="match status" value="1"/>
</dbReference>
<accession>A0AAW1R5K9</accession>
<dbReference type="Gene3D" id="3.30.40.10">
    <property type="entry name" value="Zinc/RING finger domain, C3HC4 (zinc finger)"/>
    <property type="match status" value="1"/>
</dbReference>
<feature type="domain" description="U-box" evidence="3">
    <location>
        <begin position="691"/>
        <end position="761"/>
    </location>
</feature>
<dbReference type="PROSITE" id="PS51698">
    <property type="entry name" value="U_BOX"/>
    <property type="match status" value="1"/>
</dbReference>
<dbReference type="Pfam" id="PF04564">
    <property type="entry name" value="U-box"/>
    <property type="match status" value="1"/>
</dbReference>
<dbReference type="AlphaFoldDB" id="A0AAW1R5K9"/>
<dbReference type="InterPro" id="IPR013083">
    <property type="entry name" value="Znf_RING/FYVE/PHD"/>
</dbReference>
<gene>
    <name evidence="4" type="ORF">WJX72_004913</name>
</gene>
<evidence type="ECO:0000313" key="4">
    <source>
        <dbReference type="EMBL" id="KAK9829275.1"/>
    </source>
</evidence>
<feature type="region of interest" description="Disordered" evidence="1">
    <location>
        <begin position="579"/>
        <end position="619"/>
    </location>
</feature>
<evidence type="ECO:0000259" key="3">
    <source>
        <dbReference type="PROSITE" id="PS51698"/>
    </source>
</evidence>
<dbReference type="PANTHER" id="PTHR46573:SF1">
    <property type="entry name" value="WD REPEAT, SAM AND U-BOX DOMAIN-CONTAINING PROTEIN 1"/>
    <property type="match status" value="1"/>
</dbReference>
<protein>
    <recommendedName>
        <fullName evidence="3">U-box domain-containing protein</fullName>
    </recommendedName>
</protein>
<evidence type="ECO:0000256" key="1">
    <source>
        <dbReference type="SAM" id="MobiDB-lite"/>
    </source>
</evidence>
<reference evidence="4 5" key="1">
    <citation type="journal article" date="2024" name="Nat. Commun.">
        <title>Phylogenomics reveals the evolutionary origins of lichenization in chlorophyte algae.</title>
        <authorList>
            <person name="Puginier C."/>
            <person name="Libourel C."/>
            <person name="Otte J."/>
            <person name="Skaloud P."/>
            <person name="Haon M."/>
            <person name="Grisel S."/>
            <person name="Petersen M."/>
            <person name="Berrin J.G."/>
            <person name="Delaux P.M."/>
            <person name="Dal Grande F."/>
            <person name="Keller J."/>
        </authorList>
    </citation>
    <scope>NUCLEOTIDE SEQUENCE [LARGE SCALE GENOMIC DNA]</scope>
    <source>
        <strain evidence="4 5">SAG 2043</strain>
    </source>
</reference>
<dbReference type="InterPro" id="IPR052085">
    <property type="entry name" value="WD-SAM-U-box"/>
</dbReference>
<evidence type="ECO:0000256" key="2">
    <source>
        <dbReference type="SAM" id="SignalP"/>
    </source>
</evidence>
<organism evidence="4 5">
    <name type="scientific">[Myrmecia] bisecta</name>
    <dbReference type="NCBI Taxonomy" id="41462"/>
    <lineage>
        <taxon>Eukaryota</taxon>
        <taxon>Viridiplantae</taxon>
        <taxon>Chlorophyta</taxon>
        <taxon>core chlorophytes</taxon>
        <taxon>Trebouxiophyceae</taxon>
        <taxon>Trebouxiales</taxon>
        <taxon>Trebouxiaceae</taxon>
        <taxon>Myrmecia</taxon>
    </lineage>
</organism>
<evidence type="ECO:0000313" key="5">
    <source>
        <dbReference type="Proteomes" id="UP001489004"/>
    </source>
</evidence>
<keyword evidence="2" id="KW-0732">Signal</keyword>
<proteinExistence type="predicted"/>
<dbReference type="EMBL" id="JALJOR010000001">
    <property type="protein sequence ID" value="KAK9829275.1"/>
    <property type="molecule type" value="Genomic_DNA"/>
</dbReference>
<dbReference type="GO" id="GO:0016567">
    <property type="term" value="P:protein ubiquitination"/>
    <property type="evidence" value="ECO:0007669"/>
    <property type="project" value="InterPro"/>
</dbReference>
<name>A0AAW1R5K9_9CHLO</name>
<dbReference type="SMART" id="SM00504">
    <property type="entry name" value="Ubox"/>
    <property type="match status" value="1"/>
</dbReference>
<sequence length="761" mass="81955">MLRSEAASVLLVSQLMAAGQVVLTRQAAVILGILLRKPDPTASLTPAQVQLCTRLLRLRDDCVRQLLVVANLRDPEGAAHSDLTAVTSEFICIDGLMGSSQLAAMACLVELAGVPAAWLSLGSEQVLRLCYESALISEPWSPDRSKLIVLVSMVDMVKALPPYTAIKVLAGCYGAHQALQEPISRVLNCFRPGGEEAAHWQPHAATVWSAFGPKLEIAAPDGTQLHCRDMNTILGVCQEHPTDGIGVRPVDRFKTTAELMTRLLPLLTKEDYTRPDLLAVFAAAMNVALKSYGRFEAVTNILESPDTAGLFDTLKVIMTSPSAVEVLVTPRSMKAIASLVLVLANKLGPPSISGAGGFQNRRTPAAFGDHERPLAAIVSTAAFMGSAARELQLPPETLRLLNDRTVARWMTSILEQADEDLEHFVQTSKLLQACCRFLSTVHKDSWELYSPQQGERRLHPIALCVEFIQQYMDVVGDAKLICGTSGGPKPVLAKFAAMLEAVVFLVEAWRGKDPDIDRMLCSSPTCSLPGTVLILLCKEPVNLVPLKPAIRQKARSLGLELMEQQEASAREAAEALLAEEQERSTQQAAKAVKAAMKKQRKQAKAAGKAPPPPEQASAASGIGTLHAAVVLEHDASCGRDMSGASGATAARTHYAIGSQDAAVGPQQEAPVEQRDPSPSRADGRVAGVASVDLDDLCCPITMEMYRDPVIAADGHTYERLSIEEWLADNDTSPLTGATLEHKILIPNFALNRLVHSHLARR</sequence>
<feature type="compositionally biased region" description="Basic and acidic residues" evidence="1">
    <location>
        <begin position="671"/>
        <end position="683"/>
    </location>
</feature>
<dbReference type="PANTHER" id="PTHR46573">
    <property type="entry name" value="WD REPEAT, SAM AND U-BOX DOMAIN-CONTAINING PROTEIN 1"/>
    <property type="match status" value="1"/>
</dbReference>
<feature type="compositionally biased region" description="Low complexity" evidence="1">
    <location>
        <begin position="579"/>
        <end position="594"/>
    </location>
</feature>
<feature type="chain" id="PRO_5043833680" description="U-box domain-containing protein" evidence="2">
    <location>
        <begin position="20"/>
        <end position="761"/>
    </location>
</feature>
<keyword evidence="5" id="KW-1185">Reference proteome</keyword>
<dbReference type="Proteomes" id="UP001489004">
    <property type="component" value="Unassembled WGS sequence"/>
</dbReference>
<feature type="signal peptide" evidence="2">
    <location>
        <begin position="1"/>
        <end position="19"/>
    </location>
</feature>
<dbReference type="SUPFAM" id="SSF57850">
    <property type="entry name" value="RING/U-box"/>
    <property type="match status" value="1"/>
</dbReference>
<dbReference type="GO" id="GO:0004842">
    <property type="term" value="F:ubiquitin-protein transferase activity"/>
    <property type="evidence" value="ECO:0007669"/>
    <property type="project" value="InterPro"/>
</dbReference>